<protein>
    <submittedName>
        <fullName evidence="3">Uncharacterized protein</fullName>
    </submittedName>
</protein>
<evidence type="ECO:0000256" key="1">
    <source>
        <dbReference type="SAM" id="Phobius"/>
    </source>
</evidence>
<name>A0A915AW26_PARUN</name>
<feature type="transmembrane region" description="Helical" evidence="1">
    <location>
        <begin position="305"/>
        <end position="323"/>
    </location>
</feature>
<keyword evidence="1" id="KW-0472">Membrane</keyword>
<evidence type="ECO:0000313" key="2">
    <source>
        <dbReference type="Proteomes" id="UP000887569"/>
    </source>
</evidence>
<dbReference type="WBParaSite" id="PgR018_g069_t02">
    <property type="protein sequence ID" value="PgR018_g069_t02"/>
    <property type="gene ID" value="PgR018_g069"/>
</dbReference>
<sequence length="458" mass="52271">MKRTDGRFFTMFANSVPRLVSEIAIAKLTEKTLRRIRSTRTVTLPTVTLKPQILVGADYLHEIFRGSASTKLPSGFHLIRTCLGDMISGQGRSNRHGTFSKIKPTNCCCCSVASAKDELEKFWSLELVGVIDPPLQTDDELAMKRFNESITFKDGRYYCSWPWKEDGGKLDCNFGFCMGRLKTSLKHLQKDPELLRAYEKTFDEQLKTRIIEDVTNTQPEGPEKLHKNHGGKTEAVEVKMPNGHVLKRPVSMLYPLEVLEEERETLPTTKSKEFVKHLVDQNLQAEETEEEEERRTKPKTTSTRYAYALSIVLVILFATFALTSSAPTNLQFHVCAKYGHGLYVKIPNKLNCKEVREEMHSSSQIVEVLSRAFISANVTVCAKVSRTVCTKCFLRWSLAVTRDETTVQNMTASRCMKMRRSQQLNGICLEQIDANRWSSKQPTEYSYGWIATRCHYNH</sequence>
<organism evidence="2 3">
    <name type="scientific">Parascaris univalens</name>
    <name type="common">Nematode worm</name>
    <dbReference type="NCBI Taxonomy" id="6257"/>
    <lineage>
        <taxon>Eukaryota</taxon>
        <taxon>Metazoa</taxon>
        <taxon>Ecdysozoa</taxon>
        <taxon>Nematoda</taxon>
        <taxon>Chromadorea</taxon>
        <taxon>Rhabditida</taxon>
        <taxon>Spirurina</taxon>
        <taxon>Ascaridomorpha</taxon>
        <taxon>Ascaridoidea</taxon>
        <taxon>Ascarididae</taxon>
        <taxon>Parascaris</taxon>
    </lineage>
</organism>
<keyword evidence="1" id="KW-0812">Transmembrane</keyword>
<keyword evidence="1" id="KW-1133">Transmembrane helix</keyword>
<accession>A0A915AW26</accession>
<keyword evidence="2" id="KW-1185">Reference proteome</keyword>
<evidence type="ECO:0000313" key="3">
    <source>
        <dbReference type="WBParaSite" id="PgR018_g069_t02"/>
    </source>
</evidence>
<reference evidence="3" key="1">
    <citation type="submission" date="2022-11" db="UniProtKB">
        <authorList>
            <consortium name="WormBaseParasite"/>
        </authorList>
    </citation>
    <scope>IDENTIFICATION</scope>
</reference>
<dbReference type="AlphaFoldDB" id="A0A915AW26"/>
<dbReference type="Proteomes" id="UP000887569">
    <property type="component" value="Unplaced"/>
</dbReference>
<proteinExistence type="predicted"/>